<proteinExistence type="predicted"/>
<evidence type="ECO:0000313" key="3">
    <source>
        <dbReference type="Proteomes" id="UP000673383"/>
    </source>
</evidence>
<evidence type="ECO:0000313" key="4">
    <source>
        <dbReference type="Proteomes" id="UP001565471"/>
    </source>
</evidence>
<gene>
    <name evidence="2" type="ORF">ABIF29_008738</name>
    <name evidence="1" type="ORF">JOH49_002386</name>
</gene>
<name>A0A8I1Y366_BRAEL</name>
<dbReference type="EMBL" id="JBGBZA010000002">
    <property type="protein sequence ID" value="MEY9321939.1"/>
    <property type="molecule type" value="Genomic_DNA"/>
</dbReference>
<dbReference type="AlphaFoldDB" id="A0A8I1Y366"/>
<reference evidence="1" key="1">
    <citation type="submission" date="2021-02" db="EMBL/GenBank/DDBJ databases">
        <title>Genomic Encyclopedia of Type Strains, Phase IV (KMG-V): Genome sequencing to study the core and pangenomes of soil and plant-associated prokaryotes.</title>
        <authorList>
            <person name="Whitman W."/>
        </authorList>
    </citation>
    <scope>NUCLEOTIDE SEQUENCE</scope>
    <source>
        <strain evidence="1">USDA 406</strain>
    </source>
</reference>
<evidence type="ECO:0000313" key="2">
    <source>
        <dbReference type="EMBL" id="MEY9321939.1"/>
    </source>
</evidence>
<comment type="caution">
    <text evidence="1">The sequence shown here is derived from an EMBL/GenBank/DDBJ whole genome shotgun (WGS) entry which is preliminary data.</text>
</comment>
<reference evidence="2 4" key="2">
    <citation type="submission" date="2024-07" db="EMBL/GenBank/DDBJ databases">
        <title>Genomic Encyclopedia of Type Strains, Phase V (KMG-V): Genome sequencing to study the core and pangenomes of soil and plant-associated prokaryotes.</title>
        <authorList>
            <person name="Whitman W."/>
        </authorList>
    </citation>
    <scope>NUCLEOTIDE SEQUENCE [LARGE SCALE GENOMIC DNA]</scope>
    <source>
        <strain evidence="2 4">USDA 415</strain>
    </source>
</reference>
<organism evidence="1 3">
    <name type="scientific">Bradyrhizobium elkanii</name>
    <dbReference type="NCBI Taxonomy" id="29448"/>
    <lineage>
        <taxon>Bacteria</taxon>
        <taxon>Pseudomonadati</taxon>
        <taxon>Pseudomonadota</taxon>
        <taxon>Alphaproteobacteria</taxon>
        <taxon>Hyphomicrobiales</taxon>
        <taxon>Nitrobacteraceae</taxon>
        <taxon>Bradyrhizobium</taxon>
    </lineage>
</organism>
<protein>
    <submittedName>
        <fullName evidence="1">Uncharacterized protein</fullName>
    </submittedName>
</protein>
<sequence length="44" mass="4774">MTADHLSVRPEQSMIRMGAKRLSRAAKAACVCAEIMLKQGADAR</sequence>
<dbReference type="Proteomes" id="UP001565471">
    <property type="component" value="Unassembled WGS sequence"/>
</dbReference>
<evidence type="ECO:0000313" key="1">
    <source>
        <dbReference type="EMBL" id="MBP1292633.1"/>
    </source>
</evidence>
<dbReference type="EMBL" id="JAFICZ010000001">
    <property type="protein sequence ID" value="MBP1292633.1"/>
    <property type="molecule type" value="Genomic_DNA"/>
</dbReference>
<keyword evidence="4" id="KW-1185">Reference proteome</keyword>
<dbReference type="Proteomes" id="UP000673383">
    <property type="component" value="Unassembled WGS sequence"/>
</dbReference>
<accession>A0A8I1Y366</accession>